<accession>A0A5B7K5T0</accession>
<name>A0A5B7K5T0_PORTR</name>
<dbReference type="Proteomes" id="UP000324222">
    <property type="component" value="Unassembled WGS sequence"/>
</dbReference>
<evidence type="ECO:0000313" key="3">
    <source>
        <dbReference type="Proteomes" id="UP000324222"/>
    </source>
</evidence>
<gene>
    <name evidence="2" type="ORF">E2C01_100076</name>
</gene>
<organism evidence="2 3">
    <name type="scientific">Portunus trituberculatus</name>
    <name type="common">Swimming crab</name>
    <name type="synonym">Neptunus trituberculatus</name>
    <dbReference type="NCBI Taxonomy" id="210409"/>
    <lineage>
        <taxon>Eukaryota</taxon>
        <taxon>Metazoa</taxon>
        <taxon>Ecdysozoa</taxon>
        <taxon>Arthropoda</taxon>
        <taxon>Crustacea</taxon>
        <taxon>Multicrustacea</taxon>
        <taxon>Malacostraca</taxon>
        <taxon>Eumalacostraca</taxon>
        <taxon>Eucarida</taxon>
        <taxon>Decapoda</taxon>
        <taxon>Pleocyemata</taxon>
        <taxon>Brachyura</taxon>
        <taxon>Eubrachyura</taxon>
        <taxon>Portunoidea</taxon>
        <taxon>Portunidae</taxon>
        <taxon>Portuninae</taxon>
        <taxon>Portunus</taxon>
    </lineage>
</organism>
<reference evidence="2 3" key="1">
    <citation type="submission" date="2019-05" db="EMBL/GenBank/DDBJ databases">
        <title>Another draft genome of Portunus trituberculatus and its Hox gene families provides insights of decapod evolution.</title>
        <authorList>
            <person name="Jeong J.-H."/>
            <person name="Song I."/>
            <person name="Kim S."/>
            <person name="Choi T."/>
            <person name="Kim D."/>
            <person name="Ryu S."/>
            <person name="Kim W."/>
        </authorList>
    </citation>
    <scope>NUCLEOTIDE SEQUENCE [LARGE SCALE GENOMIC DNA]</scope>
    <source>
        <tissue evidence="2">Muscle</tissue>
    </source>
</reference>
<dbReference type="EMBL" id="VSRR010140857">
    <property type="protein sequence ID" value="MPD04391.1"/>
    <property type="molecule type" value="Genomic_DNA"/>
</dbReference>
<keyword evidence="3" id="KW-1185">Reference proteome</keyword>
<evidence type="ECO:0000313" key="2">
    <source>
        <dbReference type="EMBL" id="MPD04391.1"/>
    </source>
</evidence>
<dbReference type="AlphaFoldDB" id="A0A5B7K5T0"/>
<comment type="caution">
    <text evidence="2">The sequence shown here is derived from an EMBL/GenBank/DDBJ whole genome shotgun (WGS) entry which is preliminary data.</text>
</comment>
<evidence type="ECO:0000256" key="1">
    <source>
        <dbReference type="SAM" id="MobiDB-lite"/>
    </source>
</evidence>
<feature type="region of interest" description="Disordered" evidence="1">
    <location>
        <begin position="1"/>
        <end position="31"/>
    </location>
</feature>
<protein>
    <submittedName>
        <fullName evidence="2">Uncharacterized protein</fullName>
    </submittedName>
</protein>
<proteinExistence type="predicted"/>
<sequence length="95" mass="10506">MKKTVDGVHDNPSVMARWGQDDKAAAGSSVTSESIASRCLERYVPAGSITYPPGPFQEEPELLEAITLTKRSFSRFRPFRSRPDLPRGEFTFAAS</sequence>